<accession>A0ABS5YTP9</accession>
<protein>
    <submittedName>
        <fullName evidence="6">Maltose ABC transporter substrate-binding protein</fullName>
    </submittedName>
</protein>
<dbReference type="SUPFAM" id="SSF53850">
    <property type="entry name" value="Periplasmic binding protein-like II"/>
    <property type="match status" value="1"/>
</dbReference>
<gene>
    <name evidence="6" type="ORF">KOI35_25320</name>
</gene>
<evidence type="ECO:0000313" key="6">
    <source>
        <dbReference type="EMBL" id="MBU2666836.1"/>
    </source>
</evidence>
<dbReference type="RefSeq" id="WP_215790730.1">
    <property type="nucleotide sequence ID" value="NZ_JAHKKG010000007.1"/>
</dbReference>
<keyword evidence="4 5" id="KW-0732">Signal</keyword>
<evidence type="ECO:0000256" key="4">
    <source>
        <dbReference type="ARBA" id="ARBA00022729"/>
    </source>
</evidence>
<feature type="chain" id="PRO_5047291143" evidence="5">
    <location>
        <begin position="24"/>
        <end position="423"/>
    </location>
</feature>
<comment type="caution">
    <text evidence="6">The sequence shown here is derived from an EMBL/GenBank/DDBJ whole genome shotgun (WGS) entry which is preliminary data.</text>
</comment>
<feature type="signal peptide" evidence="5">
    <location>
        <begin position="1"/>
        <end position="23"/>
    </location>
</feature>
<dbReference type="Proteomes" id="UP001519654">
    <property type="component" value="Unassembled WGS sequence"/>
</dbReference>
<comment type="similarity">
    <text evidence="1">Belongs to the bacterial solute-binding protein 1 family.</text>
</comment>
<organism evidence="6 7">
    <name type="scientific">Paractinoplanes bogorensis</name>
    <dbReference type="NCBI Taxonomy" id="1610840"/>
    <lineage>
        <taxon>Bacteria</taxon>
        <taxon>Bacillati</taxon>
        <taxon>Actinomycetota</taxon>
        <taxon>Actinomycetes</taxon>
        <taxon>Micromonosporales</taxon>
        <taxon>Micromonosporaceae</taxon>
        <taxon>Paractinoplanes</taxon>
    </lineage>
</organism>
<evidence type="ECO:0000256" key="5">
    <source>
        <dbReference type="SAM" id="SignalP"/>
    </source>
</evidence>
<dbReference type="PROSITE" id="PS51257">
    <property type="entry name" value="PROKAR_LIPOPROTEIN"/>
    <property type="match status" value="1"/>
</dbReference>
<dbReference type="InterPro" id="IPR006060">
    <property type="entry name" value="Maltose/Cyclodextrin-bd"/>
</dbReference>
<keyword evidence="2" id="KW-0813">Transport</keyword>
<evidence type="ECO:0000256" key="3">
    <source>
        <dbReference type="ARBA" id="ARBA00022597"/>
    </source>
</evidence>
<keyword evidence="7" id="KW-1185">Reference proteome</keyword>
<dbReference type="Gene3D" id="3.40.190.10">
    <property type="entry name" value="Periplasmic binding protein-like II"/>
    <property type="match status" value="2"/>
</dbReference>
<evidence type="ECO:0000313" key="7">
    <source>
        <dbReference type="Proteomes" id="UP001519654"/>
    </source>
</evidence>
<dbReference type="PRINTS" id="PR00181">
    <property type="entry name" value="MALTOSEBP"/>
</dbReference>
<name>A0ABS5YTP9_9ACTN</name>
<dbReference type="EMBL" id="JAHKKG010000007">
    <property type="protein sequence ID" value="MBU2666836.1"/>
    <property type="molecule type" value="Genomic_DNA"/>
</dbReference>
<dbReference type="PANTHER" id="PTHR30061:SF50">
    <property type="entry name" value="MALTOSE_MALTODEXTRIN-BINDING PERIPLASMIC PROTEIN"/>
    <property type="match status" value="1"/>
</dbReference>
<dbReference type="InterPro" id="IPR006059">
    <property type="entry name" value="SBP"/>
</dbReference>
<keyword evidence="3" id="KW-0762">Sugar transport</keyword>
<reference evidence="6 7" key="1">
    <citation type="submission" date="2021-06" db="EMBL/GenBank/DDBJ databases">
        <title>Actinoplanes lichenicola sp. nov., and Actinoplanes ovalisporus sp. nov., isolated from lichen in Thailand.</title>
        <authorList>
            <person name="Saeng-In P."/>
            <person name="Kanchanasin P."/>
            <person name="Yuki M."/>
            <person name="Kudo T."/>
            <person name="Ohkuma M."/>
            <person name="Phongsopitanun W."/>
            <person name="Tanasupawat S."/>
        </authorList>
    </citation>
    <scope>NUCLEOTIDE SEQUENCE [LARGE SCALE GENOMIC DNA]</scope>
    <source>
        <strain evidence="6 7">NBRC 110975</strain>
    </source>
</reference>
<dbReference type="PANTHER" id="PTHR30061">
    <property type="entry name" value="MALTOSE-BINDING PERIPLASMIC PROTEIN"/>
    <property type="match status" value="1"/>
</dbReference>
<dbReference type="CDD" id="cd13586">
    <property type="entry name" value="PBP2_Maltose_binding_like"/>
    <property type="match status" value="1"/>
</dbReference>
<dbReference type="Pfam" id="PF13416">
    <property type="entry name" value="SBP_bac_8"/>
    <property type="match status" value="1"/>
</dbReference>
<proteinExistence type="inferred from homology"/>
<sequence>MRIRLASVVGVATTTAALTCALAGCGGGTDKATDSPSGKAQAETKSELVIWADDKRSAALQPFAEKFGTENGVTVKVQAISKDQQTTFVTASQQGSGPDVMVGAHDWIGNLVQNGAIDPVQLGDEQKSGLNPNALKAVTFNGQTYGVPYAMENLALIRNTDLAPQAPATIEDLVKTANELKAAKKVTETLCLQVGQNGDAYHLYPLYSSAGGYLFGTSANGDYDPKDLGVGKPESVAAFKKIAAIGEKGTGALKRSITPENSIATFTGKKCAFLVSGPWAITDVKKAKLPYDISPVPGFAGGQPARPFLGVQSFYVASKGKNKALAQEFVTNYVTTPDLAVALYEAEPRPPALTSAFDQVKTKDADLEKFVAAGKDGQPLPAIPEMAAIWDPFGKAEAAVIGGADPTKTITAAGKTITAAISK</sequence>
<evidence type="ECO:0000256" key="2">
    <source>
        <dbReference type="ARBA" id="ARBA00022448"/>
    </source>
</evidence>
<evidence type="ECO:0000256" key="1">
    <source>
        <dbReference type="ARBA" id="ARBA00008520"/>
    </source>
</evidence>